<evidence type="ECO:0000256" key="9">
    <source>
        <dbReference type="ARBA" id="ARBA00022833"/>
    </source>
</evidence>
<protein>
    <recommendedName>
        <fullName evidence="16">Probable deoxycytidylate deaminase</fullName>
        <ecNumber evidence="4">3.5.1.98</ecNumber>
        <ecNumber evidence="12">3.5.4.12</ecNumber>
    </recommendedName>
    <alternativeName>
        <fullName evidence="13">dCMP deaminase</fullName>
    </alternativeName>
</protein>
<dbReference type="PANTHER" id="PTHR10625:SF10">
    <property type="entry name" value="HISTONE DEACETYLASE HDAC1"/>
    <property type="match status" value="1"/>
</dbReference>
<dbReference type="Pfam" id="PF00850">
    <property type="entry name" value="Hist_deacetyl"/>
    <property type="match status" value="2"/>
</dbReference>
<dbReference type="AlphaFoldDB" id="A0A085N6V9"/>
<evidence type="ECO:0000256" key="3">
    <source>
        <dbReference type="ARBA" id="ARBA00006576"/>
    </source>
</evidence>
<evidence type="ECO:0000256" key="10">
    <source>
        <dbReference type="ARBA" id="ARBA00022853"/>
    </source>
</evidence>
<evidence type="ECO:0000256" key="2">
    <source>
        <dbReference type="ARBA" id="ARBA00006457"/>
    </source>
</evidence>
<gene>
    <name evidence="18" type="ORF">M514_22585</name>
</gene>
<accession>A0A085N6V9</accession>
<evidence type="ECO:0000256" key="6">
    <source>
        <dbReference type="ARBA" id="ARBA00022723"/>
    </source>
</evidence>
<dbReference type="Pfam" id="PF00383">
    <property type="entry name" value="dCMP_cyt_deam_1"/>
    <property type="match status" value="2"/>
</dbReference>
<dbReference type="PRINTS" id="PR01271">
    <property type="entry name" value="HISDACETLASE"/>
</dbReference>
<dbReference type="Proteomes" id="UP000030758">
    <property type="component" value="Unassembled WGS sequence"/>
</dbReference>
<evidence type="ECO:0000256" key="4">
    <source>
        <dbReference type="ARBA" id="ARBA00012111"/>
    </source>
</evidence>
<evidence type="ECO:0000256" key="15">
    <source>
        <dbReference type="ARBA" id="ARBA00052978"/>
    </source>
</evidence>
<evidence type="ECO:0000256" key="13">
    <source>
        <dbReference type="ARBA" id="ARBA00041763"/>
    </source>
</evidence>
<evidence type="ECO:0000256" key="1">
    <source>
        <dbReference type="ARBA" id="ARBA00001947"/>
    </source>
</evidence>
<dbReference type="EMBL" id="KL367542">
    <property type="protein sequence ID" value="KFD65205.1"/>
    <property type="molecule type" value="Genomic_DNA"/>
</dbReference>
<keyword evidence="5" id="KW-0678">Repressor</keyword>
<evidence type="ECO:0000259" key="17">
    <source>
        <dbReference type="PROSITE" id="PS51747"/>
    </source>
</evidence>
<dbReference type="FunFam" id="3.40.140.10:FF:000021">
    <property type="entry name" value="Deoxycytidylate deaminase"/>
    <property type="match status" value="2"/>
</dbReference>
<dbReference type="GO" id="GO:0000118">
    <property type="term" value="C:histone deacetylase complex"/>
    <property type="evidence" value="ECO:0007669"/>
    <property type="project" value="UniProtKB-ARBA"/>
</dbReference>
<dbReference type="GO" id="GO:0040029">
    <property type="term" value="P:epigenetic regulation of gene expression"/>
    <property type="evidence" value="ECO:0007669"/>
    <property type="project" value="TreeGrafter"/>
</dbReference>
<dbReference type="InterPro" id="IPR016193">
    <property type="entry name" value="Cytidine_deaminase-like"/>
</dbReference>
<dbReference type="EC" id="3.5.1.98" evidence="4"/>
<dbReference type="GO" id="GO:0008270">
    <property type="term" value="F:zinc ion binding"/>
    <property type="evidence" value="ECO:0007669"/>
    <property type="project" value="InterPro"/>
</dbReference>
<keyword evidence="10" id="KW-0156">Chromatin regulator</keyword>
<dbReference type="InterPro" id="IPR000286">
    <property type="entry name" value="HDACs"/>
</dbReference>
<sequence>MPRISYLYNEGMEAFHYGDMHPMKPRRIVMTHALLYDYDLLRAMDCYTSADASVAQMCSFHSAEYIHFLERTSTWDQNELKKEYQRFNIDGDCPIFDGVFKFCAKYAGASLAAASLLNEDKYDIAINWSGGLHHAKKSMASGFCYVNDIVIATLEMLRRRSRILYIDIDVHHGDGVQEAFYLTDRVMTLSFHMFGDNFFPGTGLPSEKGDGIGLGYALNVPLQSGIDDEMYHSIFKPVVAETVRCYQPECIVLQCGADSLGEDRLGYFNLTIKGHGECVRFVKSLGLPMLVVGGGGYTARNVARCWAYETAVLLERELPDRIPEQNIFFSSYGPSFALCPPLTNVYRNCNSVAYIDCCRRYIFERLRNLPGAPNVGLANQSIMLAPSTFRCFIHAFPLQKFSSIVARVNLMVFLEDEDYFMSLAVLSAKRSKDPVTQVGACIVNEDGQVISVGYNAMPVGCDDNCMPWDKRSQDRLETKYPYVCHAEMNAIVNAGNEQLNGCSIYVTLFPCNICAKVLLKSGIRRVIYIADKPDKMEMKASRRMFKLGHMICEKFIPSRRQVNISFSNCPNALGNSTVIVSNFTLISIAGRLSLVEFTLWSLHATQAAHYGSSPFVCSCGRMPRISYLYNEGMEAFHYGDMHPMKPRRIVMTHALLYDYDLLRAMDCYTSADASVAQMCSFHSAEYIHFLERTSTWDQNELKKEYQRFNIDGDCPIFDGVFKFCAKYAGASLAAASLLNEDKYDIAINWSGGLHHAKKSMASGFCYVNDIVIATLEMLRRRSRILYIDIDVHHGDGVQEAFYLTDRVMTLSFHMFGDNFFPGTGLPSEKGDGIGLGYALNVPLQSGIDDEMYHSIFKPVVAETVRCYQPECIVLQCGADSLGEDRLGYFNLTIKGHGECVRFVKSLGLPMLVVGGGGYTARNVARCWAYETAVLLERELPDRIPEQNIFFSSYGPSFALCPPLTNVYRNCNSVAYIDCCRRYIFERLRNLPGAPNVGLANQSIMLAPSTFRCFIHAFPLQKFSSIVARVNLMVFLEDEDYFMSLAVLSAKRSKDPVTQVGACIVNEDGQVISVGYNAMPVGCDDNCMPWDKRSQDRLETKYPYVCHAEMNAIVNAGNEQLNGCSIYVTLFPCNICAKVLLKSGIRRVIYIADKPDKMEMKASRRMFKLGHMICEKFIPSRRQVNISFSNCPNALVGSLNELKISE</sequence>
<keyword evidence="9" id="KW-0862">Zinc</keyword>
<proteinExistence type="inferred from homology"/>
<dbReference type="InterPro" id="IPR023696">
    <property type="entry name" value="Ureohydrolase_dom_sf"/>
</dbReference>
<name>A0A085N6V9_9BILA</name>
<comment type="similarity">
    <text evidence="2">Belongs to the histone deacetylase family. HD type 1 subfamily.</text>
</comment>
<dbReference type="SUPFAM" id="SSF53927">
    <property type="entry name" value="Cytidine deaminase-like"/>
    <property type="match status" value="2"/>
</dbReference>
<feature type="domain" description="CMP/dCMP-type deaminase" evidence="17">
    <location>
        <begin position="1036"/>
        <end position="1179"/>
    </location>
</feature>
<dbReference type="PRINTS" id="PR01270">
    <property type="entry name" value="HDASUPER"/>
</dbReference>
<evidence type="ECO:0000256" key="16">
    <source>
        <dbReference type="ARBA" id="ARBA00071625"/>
    </source>
</evidence>
<dbReference type="InterPro" id="IPR003084">
    <property type="entry name" value="HDAC_I/II"/>
</dbReference>
<dbReference type="CDD" id="cd01286">
    <property type="entry name" value="deoxycytidylate_deaminase"/>
    <property type="match status" value="2"/>
</dbReference>
<organism evidence="18">
    <name type="scientific">Trichuris suis</name>
    <name type="common">pig whipworm</name>
    <dbReference type="NCBI Taxonomy" id="68888"/>
    <lineage>
        <taxon>Eukaryota</taxon>
        <taxon>Metazoa</taxon>
        <taxon>Ecdysozoa</taxon>
        <taxon>Nematoda</taxon>
        <taxon>Enoplea</taxon>
        <taxon>Dorylaimia</taxon>
        <taxon>Trichinellida</taxon>
        <taxon>Trichuridae</taxon>
        <taxon>Trichuris</taxon>
    </lineage>
</organism>
<dbReference type="SUPFAM" id="SSF52768">
    <property type="entry name" value="Arginase/deacetylase"/>
    <property type="match status" value="2"/>
</dbReference>
<evidence type="ECO:0000256" key="5">
    <source>
        <dbReference type="ARBA" id="ARBA00022491"/>
    </source>
</evidence>
<dbReference type="Gene3D" id="3.40.140.10">
    <property type="entry name" value="Cytidine Deaminase, domain 2"/>
    <property type="match status" value="2"/>
</dbReference>
<evidence type="ECO:0000256" key="8">
    <source>
        <dbReference type="ARBA" id="ARBA00022801"/>
    </source>
</evidence>
<dbReference type="EC" id="3.5.4.12" evidence="12"/>
<comment type="similarity">
    <text evidence="3">Belongs to the cytidine and deoxycytidylate deaminase family.</text>
</comment>
<evidence type="ECO:0000256" key="12">
    <source>
        <dbReference type="ARBA" id="ARBA00038938"/>
    </source>
</evidence>
<dbReference type="InterPro" id="IPR037138">
    <property type="entry name" value="His_deacetylse_dom_sf"/>
</dbReference>
<dbReference type="InterPro" id="IPR016192">
    <property type="entry name" value="APOBEC/CMP_deaminase_Zn-bd"/>
</dbReference>
<dbReference type="GO" id="GO:0141221">
    <property type="term" value="F:histone deacetylase activity, hydrolytic mechanism"/>
    <property type="evidence" value="ECO:0007669"/>
    <property type="project" value="UniProtKB-EC"/>
</dbReference>
<comment type="cofactor">
    <cofactor evidence="1">
        <name>Zn(2+)</name>
        <dbReference type="ChEBI" id="CHEBI:29105"/>
    </cofactor>
</comment>
<dbReference type="InterPro" id="IPR035105">
    <property type="entry name" value="Deoxycytidylate_deaminase_dom"/>
</dbReference>
<dbReference type="GO" id="GO:0004132">
    <property type="term" value="F:dCMP deaminase activity"/>
    <property type="evidence" value="ECO:0007669"/>
    <property type="project" value="UniProtKB-EC"/>
</dbReference>
<evidence type="ECO:0000313" key="18">
    <source>
        <dbReference type="EMBL" id="KFD65205.1"/>
    </source>
</evidence>
<dbReference type="InterPro" id="IPR002125">
    <property type="entry name" value="CMP_dCMP_dom"/>
</dbReference>
<dbReference type="PROSITE" id="PS51747">
    <property type="entry name" value="CYT_DCMP_DEAMINASES_2"/>
    <property type="match status" value="2"/>
</dbReference>
<feature type="domain" description="CMP/dCMP-type deaminase" evidence="17">
    <location>
        <begin position="415"/>
        <end position="558"/>
    </location>
</feature>
<dbReference type="PANTHER" id="PTHR10625">
    <property type="entry name" value="HISTONE DEACETYLASE HDAC1-RELATED"/>
    <property type="match status" value="1"/>
</dbReference>
<dbReference type="InterPro" id="IPR023801">
    <property type="entry name" value="His_deacetylse_dom"/>
</dbReference>
<dbReference type="PROSITE" id="PS00903">
    <property type="entry name" value="CYT_DCMP_DEAMINASES_1"/>
    <property type="match status" value="2"/>
</dbReference>
<dbReference type="Gene3D" id="3.40.800.20">
    <property type="entry name" value="Histone deacetylase domain"/>
    <property type="match status" value="2"/>
</dbReference>
<evidence type="ECO:0000256" key="11">
    <source>
        <dbReference type="ARBA" id="ARBA00037036"/>
    </source>
</evidence>
<comment type="catalytic activity">
    <reaction evidence="15">
        <text>dCMP + H2O + H(+) = dUMP + NH4(+)</text>
        <dbReference type="Rhea" id="RHEA:22924"/>
        <dbReference type="ChEBI" id="CHEBI:15377"/>
        <dbReference type="ChEBI" id="CHEBI:15378"/>
        <dbReference type="ChEBI" id="CHEBI:28938"/>
        <dbReference type="ChEBI" id="CHEBI:57566"/>
        <dbReference type="ChEBI" id="CHEBI:246422"/>
        <dbReference type="EC" id="3.5.4.12"/>
    </reaction>
</comment>
<comment type="catalytic activity">
    <reaction evidence="14">
        <text>N(6)-acetyl-L-lysyl-[histone] + H2O = L-lysyl-[histone] + acetate</text>
        <dbReference type="Rhea" id="RHEA:58196"/>
        <dbReference type="Rhea" id="RHEA-COMP:9845"/>
        <dbReference type="Rhea" id="RHEA-COMP:11338"/>
        <dbReference type="ChEBI" id="CHEBI:15377"/>
        <dbReference type="ChEBI" id="CHEBI:29969"/>
        <dbReference type="ChEBI" id="CHEBI:30089"/>
        <dbReference type="ChEBI" id="CHEBI:61930"/>
        <dbReference type="EC" id="3.5.1.98"/>
    </reaction>
</comment>
<dbReference type="GO" id="GO:0009165">
    <property type="term" value="P:nucleotide biosynthetic process"/>
    <property type="evidence" value="ECO:0007669"/>
    <property type="project" value="UniProtKB-KW"/>
</dbReference>
<keyword evidence="6" id="KW-0479">Metal-binding</keyword>
<evidence type="ECO:0000256" key="14">
    <source>
        <dbReference type="ARBA" id="ARBA00048287"/>
    </source>
</evidence>
<comment type="function">
    <text evidence="11">Supplies the nucleotide substrate for thymidylate synthetase.</text>
</comment>
<keyword evidence="8" id="KW-0378">Hydrolase</keyword>
<reference evidence="18" key="1">
    <citation type="journal article" date="2014" name="Nat. Genet.">
        <title>Genome and transcriptome of the porcine whipworm Trichuris suis.</title>
        <authorList>
            <person name="Jex A.R."/>
            <person name="Nejsum P."/>
            <person name="Schwarz E.M."/>
            <person name="Hu L."/>
            <person name="Young N.D."/>
            <person name="Hall R.S."/>
            <person name="Korhonen P.K."/>
            <person name="Liao S."/>
            <person name="Thamsborg S."/>
            <person name="Xia J."/>
            <person name="Xu P."/>
            <person name="Wang S."/>
            <person name="Scheerlinck J.P."/>
            <person name="Hofmann A."/>
            <person name="Sternberg P.W."/>
            <person name="Wang J."/>
            <person name="Gasser R.B."/>
        </authorList>
    </citation>
    <scope>NUCLEOTIDE SEQUENCE [LARGE SCALE GENOMIC DNA]</scope>
    <source>
        <strain evidence="18">DCEP-RM93F</strain>
    </source>
</reference>
<evidence type="ECO:0000256" key="7">
    <source>
        <dbReference type="ARBA" id="ARBA00022727"/>
    </source>
</evidence>
<keyword evidence="7" id="KW-0545">Nucleotide biosynthesis</keyword>